<dbReference type="PROSITE" id="PS50979">
    <property type="entry name" value="BC"/>
    <property type="match status" value="1"/>
</dbReference>
<accession>A0A4Y9VSQ4</accession>
<evidence type="ECO:0000256" key="1">
    <source>
        <dbReference type="ARBA" id="ARBA00017242"/>
    </source>
</evidence>
<evidence type="ECO:0000256" key="8">
    <source>
        <dbReference type="PROSITE-ProRule" id="PRU00409"/>
    </source>
</evidence>
<dbReference type="OrthoDB" id="9803706at2"/>
<dbReference type="SMART" id="SM00878">
    <property type="entry name" value="Biotin_carb_C"/>
    <property type="match status" value="1"/>
</dbReference>
<dbReference type="PROSITE" id="PS00866">
    <property type="entry name" value="CPSASE_1"/>
    <property type="match status" value="1"/>
</dbReference>
<dbReference type="GO" id="GO:2001295">
    <property type="term" value="P:malonyl-CoA biosynthetic process"/>
    <property type="evidence" value="ECO:0007669"/>
    <property type="project" value="UniProtKB-UniPathway"/>
</dbReference>
<keyword evidence="4 8" id="KW-0067">ATP-binding</keyword>
<feature type="domain" description="ATP-grasp" evidence="9">
    <location>
        <begin position="119"/>
        <end position="316"/>
    </location>
</feature>
<dbReference type="FunFam" id="3.30.1490.20:FF:000018">
    <property type="entry name" value="Biotin carboxylase"/>
    <property type="match status" value="1"/>
</dbReference>
<name>A0A4Y9VSQ4_9PROT</name>
<dbReference type="PROSITE" id="PS00867">
    <property type="entry name" value="CPSASE_2"/>
    <property type="match status" value="1"/>
</dbReference>
<proteinExistence type="predicted"/>
<evidence type="ECO:0000259" key="9">
    <source>
        <dbReference type="PROSITE" id="PS50975"/>
    </source>
</evidence>
<dbReference type="NCBIfam" id="NF006367">
    <property type="entry name" value="PRK08591.1"/>
    <property type="match status" value="1"/>
</dbReference>
<dbReference type="GO" id="GO:0046872">
    <property type="term" value="F:metal ion binding"/>
    <property type="evidence" value="ECO:0007669"/>
    <property type="project" value="InterPro"/>
</dbReference>
<dbReference type="SUPFAM" id="SSF51246">
    <property type="entry name" value="Rudiment single hybrid motif"/>
    <property type="match status" value="1"/>
</dbReference>
<dbReference type="AlphaFoldDB" id="A0A4Y9VSQ4"/>
<evidence type="ECO:0000313" key="11">
    <source>
        <dbReference type="EMBL" id="TFW71553.1"/>
    </source>
</evidence>
<keyword evidence="6" id="KW-0092">Biotin</keyword>
<dbReference type="NCBIfam" id="NF005525">
    <property type="entry name" value="PRK07178.1"/>
    <property type="match status" value="1"/>
</dbReference>
<organism evidence="11 12">
    <name type="scientific">Methylotenera oryzisoli</name>
    <dbReference type="NCBI Taxonomy" id="2080758"/>
    <lineage>
        <taxon>Bacteria</taxon>
        <taxon>Pseudomonadati</taxon>
        <taxon>Pseudomonadota</taxon>
        <taxon>Betaproteobacteria</taxon>
        <taxon>Nitrosomonadales</taxon>
        <taxon>Methylophilaceae</taxon>
        <taxon>Methylotenera</taxon>
    </lineage>
</organism>
<dbReference type="InterPro" id="IPR005479">
    <property type="entry name" value="CPAse_ATP-bd"/>
</dbReference>
<keyword evidence="2" id="KW-0436">Ligase</keyword>
<dbReference type="Gene3D" id="3.30.470.20">
    <property type="entry name" value="ATP-grasp fold, B domain"/>
    <property type="match status" value="1"/>
</dbReference>
<dbReference type="InterPro" id="IPR005482">
    <property type="entry name" value="Biotin_COase_C"/>
</dbReference>
<feature type="domain" description="Biotin carboxylation" evidence="10">
    <location>
        <begin position="1"/>
        <end position="445"/>
    </location>
</feature>
<reference evidence="11 12" key="1">
    <citation type="submission" date="2018-02" db="EMBL/GenBank/DDBJ databases">
        <title>A novel lanthanide dependent methylotroph, Methylotenera sp. La3113.</title>
        <authorList>
            <person name="Lv H."/>
            <person name="Tani A."/>
        </authorList>
    </citation>
    <scope>NUCLEOTIDE SEQUENCE [LARGE SCALE GENOMIC DNA]</scope>
    <source>
        <strain evidence="11 12">La3113</strain>
    </source>
</reference>
<dbReference type="Pfam" id="PF02785">
    <property type="entry name" value="Biotin_carb_C"/>
    <property type="match status" value="1"/>
</dbReference>
<dbReference type="NCBIfam" id="TIGR00514">
    <property type="entry name" value="accC"/>
    <property type="match status" value="1"/>
</dbReference>
<dbReference type="InterPro" id="IPR005481">
    <property type="entry name" value="BC-like_N"/>
</dbReference>
<gene>
    <name evidence="11" type="primary">accC</name>
    <name evidence="11" type="ORF">C3Y98_05505</name>
</gene>
<dbReference type="Pfam" id="PF00289">
    <property type="entry name" value="Biotin_carb_N"/>
    <property type="match status" value="1"/>
</dbReference>
<keyword evidence="3 8" id="KW-0547">Nucleotide-binding</keyword>
<dbReference type="SUPFAM" id="SSF56059">
    <property type="entry name" value="Glutathione synthetase ATP-binding domain-like"/>
    <property type="match status" value="1"/>
</dbReference>
<evidence type="ECO:0000256" key="4">
    <source>
        <dbReference type="ARBA" id="ARBA00022840"/>
    </source>
</evidence>
<protein>
    <recommendedName>
        <fullName evidence="1">Biotin carboxylase</fullName>
    </recommendedName>
    <alternativeName>
        <fullName evidence="7">Acetyl-coenzyme A carboxylase biotin carboxylase subunit A</fullName>
    </alternativeName>
</protein>
<comment type="caution">
    <text evidence="11">The sequence shown here is derived from an EMBL/GenBank/DDBJ whole genome shotgun (WGS) entry which is preliminary data.</text>
</comment>
<dbReference type="InterPro" id="IPR016185">
    <property type="entry name" value="PreATP-grasp_dom_sf"/>
</dbReference>
<dbReference type="SUPFAM" id="SSF52440">
    <property type="entry name" value="PreATP-grasp domain"/>
    <property type="match status" value="1"/>
</dbReference>
<dbReference type="PROSITE" id="PS50975">
    <property type="entry name" value="ATP_GRASP"/>
    <property type="match status" value="1"/>
</dbReference>
<dbReference type="Pfam" id="PF02786">
    <property type="entry name" value="CPSase_L_D2"/>
    <property type="match status" value="1"/>
</dbReference>
<evidence type="ECO:0000259" key="10">
    <source>
        <dbReference type="PROSITE" id="PS50979"/>
    </source>
</evidence>
<evidence type="ECO:0000256" key="2">
    <source>
        <dbReference type="ARBA" id="ARBA00022598"/>
    </source>
</evidence>
<dbReference type="Proteomes" id="UP000297706">
    <property type="component" value="Unassembled WGS sequence"/>
</dbReference>
<dbReference type="GO" id="GO:0016874">
    <property type="term" value="F:ligase activity"/>
    <property type="evidence" value="ECO:0007669"/>
    <property type="project" value="UniProtKB-KW"/>
</dbReference>
<evidence type="ECO:0000313" key="12">
    <source>
        <dbReference type="Proteomes" id="UP000297706"/>
    </source>
</evidence>
<evidence type="ECO:0000256" key="7">
    <source>
        <dbReference type="ARBA" id="ARBA00033786"/>
    </source>
</evidence>
<evidence type="ECO:0000256" key="5">
    <source>
        <dbReference type="ARBA" id="ARBA00022842"/>
    </source>
</evidence>
<dbReference type="InterPro" id="IPR004549">
    <property type="entry name" value="Acetyl_CoA_COase_biotin_COase"/>
</dbReference>
<dbReference type="InterPro" id="IPR011761">
    <property type="entry name" value="ATP-grasp"/>
</dbReference>
<keyword evidence="12" id="KW-1185">Reference proteome</keyword>
<dbReference type="InterPro" id="IPR051602">
    <property type="entry name" value="ACC_Biotin_Carboxylase"/>
</dbReference>
<dbReference type="InterPro" id="IPR011764">
    <property type="entry name" value="Biotin_carboxylation_dom"/>
</dbReference>
<dbReference type="PANTHER" id="PTHR48095">
    <property type="entry name" value="PYRUVATE CARBOXYLASE SUBUNIT A"/>
    <property type="match status" value="1"/>
</dbReference>
<dbReference type="GO" id="GO:0005524">
    <property type="term" value="F:ATP binding"/>
    <property type="evidence" value="ECO:0007669"/>
    <property type="project" value="UniProtKB-UniRule"/>
</dbReference>
<dbReference type="FunFam" id="3.40.50.20:FF:000010">
    <property type="entry name" value="Propionyl-CoA carboxylase subunit alpha"/>
    <property type="match status" value="1"/>
</dbReference>
<evidence type="ECO:0000256" key="3">
    <source>
        <dbReference type="ARBA" id="ARBA00022741"/>
    </source>
</evidence>
<sequence length="472" mass="52075">MFKKILVANRGEIAVRIVRACSEMGIKSVAIYTDADRQALHVKKADEAYHIGADPVAGYLNAHNIVNLAVAAGCDALHPGYGFLSENPELAEICERRGVKFIGPKADVIRQMGDKIQARNAMTKAGIPCTPGSNGNLKNLEEAVALASKIGYPVMLKATNGGGGRGIRRCDSEKELLGNYDRVISEASKAFGKPEVFIEKCVVSPRHIEVQVLADAQGNAIHLFERDCSIQRRNQKLIEIAPSPQLSQAQREYIGGLAVKAAKAVGYENAGTVEFLLDSDNTFYFMEMNTRLQVEHTVTETITGIDIVQEQIRVAYGLPLQYKQKDVSFRGYAMEFRINAEDPKNGFLPSFGKITRYYAPGGPGVRMDAAIFSGYEIPPYYDSMCAKLTVWALTWEGVIERGRRALDDMIIYGVKTTIPYYQEILKHQEFRDAEFNTSFVEMHPELANYANEIPPELIAAAISAVIAAHEGI</sequence>
<dbReference type="UniPathway" id="UPA00655">
    <property type="reaction ID" value="UER00711"/>
</dbReference>
<dbReference type="EMBL" id="PQVH01000008">
    <property type="protein sequence ID" value="TFW71553.1"/>
    <property type="molecule type" value="Genomic_DNA"/>
</dbReference>
<dbReference type="RefSeq" id="WP_135277097.1">
    <property type="nucleotide sequence ID" value="NZ_PQVH01000008.1"/>
</dbReference>
<dbReference type="InterPro" id="IPR011054">
    <property type="entry name" value="Rudment_hybrid_motif"/>
</dbReference>
<dbReference type="PANTHER" id="PTHR48095:SF1">
    <property type="entry name" value="BIOTIN CARBOXYLASE"/>
    <property type="match status" value="1"/>
</dbReference>
<keyword evidence="5" id="KW-0460">Magnesium</keyword>
<evidence type="ECO:0000256" key="6">
    <source>
        <dbReference type="ARBA" id="ARBA00023267"/>
    </source>
</evidence>